<dbReference type="InterPro" id="IPR025724">
    <property type="entry name" value="GAG-pre-integrase_dom"/>
</dbReference>
<evidence type="ECO:0000256" key="2">
    <source>
        <dbReference type="SAM" id="MobiDB-lite"/>
    </source>
</evidence>
<proteinExistence type="predicted"/>
<evidence type="ECO:0000259" key="3">
    <source>
        <dbReference type="PROSITE" id="PS50994"/>
    </source>
</evidence>
<dbReference type="InterPro" id="IPR001584">
    <property type="entry name" value="Integrase_cat-core"/>
</dbReference>
<protein>
    <submittedName>
        <fullName evidence="4">Integrase, catalytic region, zinc finger, CCHC-type containing protein</fullName>
    </submittedName>
</protein>
<sequence>MVEEVTSLKKDFKQKENKYHEEFLDMKALKEKVKDRLYKQDQSLQAVHMLCKPKPYYNELNKVAIGYKKPLCLTRAKQVQSALYNGYEIVKNNHVPAIVHNTKDTLEIAEIIRRKMHDKMKDPECVTHKMKAKALKEQTTSSRPIKALTVYPPNTPATLVPKVLPTKSQVKINIFALIQLFSDFEKTYNKRITPTGLTEGERGFKQTKACYLTEVIPFFKTLKEHLKGIQKALTKEVKEMKEIFEELEAEVDQHVIDMKHDEIERKNLLIANDNLIVDCLFKDVFHVATNSKHNVSSFTEMHDAHISLKARCLELEVELSNLHDKIQKDNHDELIKWFSNLEVQIQNKLSCVNKDQVKPKVLAPGKYAIDVEPIPPRNRNNRSLASACCYTKHSQELLEDVIGTCPKAPNTRDNKHAFTSLPKEKQVTFEEQCAMSKRVNSCTDASGSQPRSNTKKNRILPAKSINMKKVEEHPKTIKSSLKTTNRVDSSISSKRTVINSNSHSVFQTCNKCLIFANHDMCVVTYLHSVNASPSVKNVVRKVKQVWKPKQVKQVWKPTGNILTTVGDRSRLRNFVKKFIGTVRFGNDHFGAIMGYGDYVIGESVISRVYYVEGLGHNLFFVGQFYDSDLEVAFRKHSCYVQDTDSVELIKGSCGFNLYIILIEDMLKSSPICLLSKASKNKSWLWHRRLNHLNFGTINDLARKDLVRGLPRLKFEKDHLCSACQLGKSKKHTHKPNTENTNLEVLNTLHMDLCRLMRVQTINGKKYILVINGVVERRNRTLVEAARTMLIFSKAPMFLWAEAVATACYTQNRSLIHTRHCKTPYDLVHDKKPDLTFFRVFGASVQVPVNSTDTPSSTTIDQDAPSPSHSSSSLALQYPSVHQGIAADSPLMDDNPFAPIDNDNFINVFATGNLV</sequence>
<dbReference type="Gene3D" id="3.30.420.10">
    <property type="entry name" value="Ribonuclease H-like superfamily/Ribonuclease H"/>
    <property type="match status" value="1"/>
</dbReference>
<feature type="domain" description="Integrase catalytic" evidence="3">
    <location>
        <begin position="743"/>
        <end position="831"/>
    </location>
</feature>
<dbReference type="SUPFAM" id="SSF53098">
    <property type="entry name" value="Ribonuclease H-like"/>
    <property type="match status" value="1"/>
</dbReference>
<comment type="caution">
    <text evidence="4">The sequence shown here is derived from an EMBL/GenBank/DDBJ whole genome shotgun (WGS) entry which is preliminary data.</text>
</comment>
<dbReference type="Proteomes" id="UP001151760">
    <property type="component" value="Unassembled WGS sequence"/>
</dbReference>
<name>A0ABQ5C8C5_9ASTR</name>
<dbReference type="InterPro" id="IPR039537">
    <property type="entry name" value="Retrotran_Ty1/copia-like"/>
</dbReference>
<dbReference type="Pfam" id="PF13976">
    <property type="entry name" value="gag_pre-integrs"/>
    <property type="match status" value="1"/>
</dbReference>
<feature type="region of interest" description="Disordered" evidence="2">
    <location>
        <begin position="851"/>
        <end position="873"/>
    </location>
</feature>
<keyword evidence="5" id="KW-1185">Reference proteome</keyword>
<feature type="coiled-coil region" evidence="1">
    <location>
        <begin position="230"/>
        <end position="257"/>
    </location>
</feature>
<accession>A0ABQ5C8C5</accession>
<evidence type="ECO:0000256" key="1">
    <source>
        <dbReference type="SAM" id="Coils"/>
    </source>
</evidence>
<gene>
    <name evidence="4" type="ORF">Tco_0893228</name>
</gene>
<evidence type="ECO:0000313" key="4">
    <source>
        <dbReference type="EMBL" id="GJT23291.1"/>
    </source>
</evidence>
<dbReference type="InterPro" id="IPR036397">
    <property type="entry name" value="RNaseH_sf"/>
</dbReference>
<evidence type="ECO:0000313" key="5">
    <source>
        <dbReference type="Proteomes" id="UP001151760"/>
    </source>
</evidence>
<dbReference type="PANTHER" id="PTHR42648:SF18">
    <property type="entry name" value="RETROTRANSPOSON, UNCLASSIFIED-LIKE PROTEIN"/>
    <property type="match status" value="1"/>
</dbReference>
<reference evidence="4" key="1">
    <citation type="journal article" date="2022" name="Int. J. Mol. Sci.">
        <title>Draft Genome of Tanacetum Coccineum: Genomic Comparison of Closely Related Tanacetum-Family Plants.</title>
        <authorList>
            <person name="Yamashiro T."/>
            <person name="Shiraishi A."/>
            <person name="Nakayama K."/>
            <person name="Satake H."/>
        </authorList>
    </citation>
    <scope>NUCLEOTIDE SEQUENCE</scope>
</reference>
<dbReference type="PANTHER" id="PTHR42648">
    <property type="entry name" value="TRANSPOSASE, PUTATIVE-RELATED"/>
    <property type="match status" value="1"/>
</dbReference>
<organism evidence="4 5">
    <name type="scientific">Tanacetum coccineum</name>
    <dbReference type="NCBI Taxonomy" id="301880"/>
    <lineage>
        <taxon>Eukaryota</taxon>
        <taxon>Viridiplantae</taxon>
        <taxon>Streptophyta</taxon>
        <taxon>Embryophyta</taxon>
        <taxon>Tracheophyta</taxon>
        <taxon>Spermatophyta</taxon>
        <taxon>Magnoliopsida</taxon>
        <taxon>eudicotyledons</taxon>
        <taxon>Gunneridae</taxon>
        <taxon>Pentapetalae</taxon>
        <taxon>asterids</taxon>
        <taxon>campanulids</taxon>
        <taxon>Asterales</taxon>
        <taxon>Asteraceae</taxon>
        <taxon>Asteroideae</taxon>
        <taxon>Anthemideae</taxon>
        <taxon>Anthemidinae</taxon>
        <taxon>Tanacetum</taxon>
    </lineage>
</organism>
<dbReference type="EMBL" id="BQNB010014043">
    <property type="protein sequence ID" value="GJT23291.1"/>
    <property type="molecule type" value="Genomic_DNA"/>
</dbReference>
<reference evidence="4" key="2">
    <citation type="submission" date="2022-01" db="EMBL/GenBank/DDBJ databases">
        <authorList>
            <person name="Yamashiro T."/>
            <person name="Shiraishi A."/>
            <person name="Satake H."/>
            <person name="Nakayama K."/>
        </authorList>
    </citation>
    <scope>NUCLEOTIDE SEQUENCE</scope>
</reference>
<dbReference type="InterPro" id="IPR012337">
    <property type="entry name" value="RNaseH-like_sf"/>
</dbReference>
<dbReference type="PROSITE" id="PS50994">
    <property type="entry name" value="INTEGRASE"/>
    <property type="match status" value="1"/>
</dbReference>
<keyword evidence="1" id="KW-0175">Coiled coil</keyword>
<feature type="compositionally biased region" description="Polar residues" evidence="2">
    <location>
        <begin position="851"/>
        <end position="860"/>
    </location>
</feature>